<dbReference type="VEuPathDB" id="FungiDB:P168DRAFT_304161"/>
<dbReference type="PANTHER" id="PTHR13243:SF1">
    <property type="entry name" value="NUCLEOLAR PROTEIN 16"/>
    <property type="match status" value="1"/>
</dbReference>
<evidence type="ECO:0000313" key="9">
    <source>
        <dbReference type="EMBL" id="PKY05081.1"/>
    </source>
</evidence>
<dbReference type="Pfam" id="PF09420">
    <property type="entry name" value="Nop16"/>
    <property type="match status" value="1"/>
</dbReference>
<proteinExistence type="inferred from homology"/>
<evidence type="ECO:0000256" key="6">
    <source>
        <dbReference type="ARBA" id="ARBA00023242"/>
    </source>
</evidence>
<evidence type="ECO:0000256" key="3">
    <source>
        <dbReference type="ARBA" id="ARBA00008479"/>
    </source>
</evidence>
<evidence type="ECO:0000313" key="10">
    <source>
        <dbReference type="Proteomes" id="UP000234254"/>
    </source>
</evidence>
<dbReference type="GO" id="GO:0005730">
    <property type="term" value="C:nucleolus"/>
    <property type="evidence" value="ECO:0007669"/>
    <property type="project" value="UniProtKB-SubCell"/>
</dbReference>
<keyword evidence="6" id="KW-0539">Nucleus</keyword>
<evidence type="ECO:0000256" key="4">
    <source>
        <dbReference type="ARBA" id="ARBA00011187"/>
    </source>
</evidence>
<evidence type="ECO:0000256" key="1">
    <source>
        <dbReference type="ARBA" id="ARBA00002889"/>
    </source>
</evidence>
<dbReference type="OrthoDB" id="285729at2759"/>
<dbReference type="EMBL" id="MSFM01000005">
    <property type="protein sequence ID" value="PKY05081.1"/>
    <property type="molecule type" value="Genomic_DNA"/>
</dbReference>
<comment type="subcellular location">
    <subcellularLocation>
        <location evidence="2">Nucleus</location>
        <location evidence="2">Nucleolus</location>
    </subcellularLocation>
</comment>
<feature type="region of interest" description="Disordered" evidence="8">
    <location>
        <begin position="1"/>
        <end position="26"/>
    </location>
</feature>
<dbReference type="PANTHER" id="PTHR13243">
    <property type="entry name" value="HSPC111 PROTEIN-RELATED"/>
    <property type="match status" value="1"/>
</dbReference>
<dbReference type="GO" id="GO:1990904">
    <property type="term" value="C:ribonucleoprotein complex"/>
    <property type="evidence" value="ECO:0007669"/>
    <property type="project" value="UniProtKB-KW"/>
</dbReference>
<dbReference type="RefSeq" id="XP_024693675.1">
    <property type="nucleotide sequence ID" value="XM_024838821.1"/>
</dbReference>
<evidence type="ECO:0000256" key="5">
    <source>
        <dbReference type="ARBA" id="ARBA00015522"/>
    </source>
</evidence>
<comment type="subunit">
    <text evidence="4">Component of the pre-66S ribosomal particle.</text>
</comment>
<dbReference type="InterPro" id="IPR019002">
    <property type="entry name" value="Ribosome_biogenesis_Nop16"/>
</dbReference>
<dbReference type="AlphaFoldDB" id="A0A2I1D5C9"/>
<name>A0A2I1D5C9_ASPC2</name>
<evidence type="ECO:0000256" key="2">
    <source>
        <dbReference type="ARBA" id="ARBA00004604"/>
    </source>
</evidence>
<accession>A0A2I1D5C9</accession>
<comment type="caution">
    <text evidence="9">The sequence shown here is derived from an EMBL/GenBank/DDBJ whole genome shotgun (WGS) entry which is preliminary data.</text>
</comment>
<sequence>MTNIRQAKKLRSSRPKATAKRNGRLKSGKKKVNVLGNAIIAENWDRDLTLTQNYRRLGLMHRLNAPAGGSQRITTETGFADAPENNLHIKGSVESNTKNLKVGETRVERDPETGRILRVINDDEVEIAGRKHKRTNPLNDPLNDLAVDVDIAAVGQAAQGKDASAVVRQLEIQAAKEDSAVLGKKPRHTSTREGEWIEQLVKKHGDDYAAMARDRKLNPMQQTVGDIKRRIRKFEAGQA</sequence>
<dbReference type="Proteomes" id="UP000234254">
    <property type="component" value="Unassembled WGS sequence"/>
</dbReference>
<organism evidence="9 10">
    <name type="scientific">Aspergillus campestris (strain IBT 28561)</name>
    <dbReference type="NCBI Taxonomy" id="1392248"/>
    <lineage>
        <taxon>Eukaryota</taxon>
        <taxon>Fungi</taxon>
        <taxon>Dikarya</taxon>
        <taxon>Ascomycota</taxon>
        <taxon>Pezizomycotina</taxon>
        <taxon>Eurotiomycetes</taxon>
        <taxon>Eurotiomycetidae</taxon>
        <taxon>Eurotiales</taxon>
        <taxon>Aspergillaceae</taxon>
        <taxon>Aspergillus</taxon>
        <taxon>Aspergillus subgen. Circumdati</taxon>
    </lineage>
</organism>
<reference evidence="9" key="1">
    <citation type="submission" date="2016-12" db="EMBL/GenBank/DDBJ databases">
        <title>The genomes of Aspergillus section Nigri reveals drivers in fungal speciation.</title>
        <authorList>
            <consortium name="DOE Joint Genome Institute"/>
            <person name="Vesth T.C."/>
            <person name="Nybo J."/>
            <person name="Theobald S."/>
            <person name="Brandl J."/>
            <person name="Frisvad J.C."/>
            <person name="Nielsen K.F."/>
            <person name="Lyhne E.K."/>
            <person name="Kogle M.E."/>
            <person name="Kuo A."/>
            <person name="Riley R."/>
            <person name="Clum A."/>
            <person name="Nolan M."/>
            <person name="Lipzen A."/>
            <person name="Salamov A."/>
            <person name="Henrissat B."/>
            <person name="Wiebenga A."/>
            <person name="De vries R.P."/>
            <person name="Grigoriev I.V."/>
            <person name="Mortensen U.H."/>
            <person name="Andersen M.R."/>
            <person name="Baker S.E."/>
        </authorList>
    </citation>
    <scope>NUCLEOTIDE SEQUENCE</scope>
    <source>
        <strain evidence="9">IBT 28561</strain>
    </source>
</reference>
<evidence type="ECO:0000256" key="8">
    <source>
        <dbReference type="SAM" id="MobiDB-lite"/>
    </source>
</evidence>
<keyword evidence="10" id="KW-1185">Reference proteome</keyword>
<comment type="similarity">
    <text evidence="3">Belongs to the NOP16 family.</text>
</comment>
<dbReference type="GeneID" id="36546345"/>
<dbReference type="GO" id="GO:0042273">
    <property type="term" value="P:ribosomal large subunit biogenesis"/>
    <property type="evidence" value="ECO:0007669"/>
    <property type="project" value="TreeGrafter"/>
</dbReference>
<protein>
    <recommendedName>
        <fullName evidence="5">Nucleolar protein 16</fullName>
    </recommendedName>
</protein>
<comment type="function">
    <text evidence="1">Involved in the biogenesis of the 60S ribosomal subunit.</text>
</comment>
<gene>
    <name evidence="9" type="ORF">P168DRAFT_304161</name>
</gene>
<keyword evidence="7" id="KW-0687">Ribonucleoprotein</keyword>
<evidence type="ECO:0000256" key="7">
    <source>
        <dbReference type="ARBA" id="ARBA00023274"/>
    </source>
</evidence>